<dbReference type="PANTHER" id="PTHR12993:SF30">
    <property type="entry name" value="N-ACETYL-ALPHA-D-GLUCOSAMINYL L-MALATE DEACETYLASE 1"/>
    <property type="match status" value="1"/>
</dbReference>
<proteinExistence type="predicted"/>
<dbReference type="Gene3D" id="3.40.50.10320">
    <property type="entry name" value="LmbE-like"/>
    <property type="match status" value="1"/>
</dbReference>
<dbReference type="SUPFAM" id="SSF102588">
    <property type="entry name" value="LmbE-like"/>
    <property type="match status" value="1"/>
</dbReference>
<dbReference type="InterPro" id="IPR024078">
    <property type="entry name" value="LmbE-like_dom_sf"/>
</dbReference>
<dbReference type="GO" id="GO:0016811">
    <property type="term" value="F:hydrolase activity, acting on carbon-nitrogen (but not peptide) bonds, in linear amides"/>
    <property type="evidence" value="ECO:0007669"/>
    <property type="project" value="TreeGrafter"/>
</dbReference>
<reference evidence="1 2" key="1">
    <citation type="journal article" date="2016" name="Nat. Commun.">
        <title>Thousands of microbial genomes shed light on interconnected biogeochemical processes in an aquifer system.</title>
        <authorList>
            <person name="Anantharaman K."/>
            <person name="Brown C.T."/>
            <person name="Hug L.A."/>
            <person name="Sharon I."/>
            <person name="Castelle C.J."/>
            <person name="Probst A.J."/>
            <person name="Thomas B.C."/>
            <person name="Singh A."/>
            <person name="Wilkins M.J."/>
            <person name="Karaoz U."/>
            <person name="Brodie E.L."/>
            <person name="Williams K.H."/>
            <person name="Hubbard S.S."/>
            <person name="Banfield J.F."/>
        </authorList>
    </citation>
    <scope>NUCLEOTIDE SEQUENCE [LARGE SCALE GENOMIC DNA]</scope>
</reference>
<accession>A0A1G1YVK8</accession>
<dbReference type="Pfam" id="PF02585">
    <property type="entry name" value="PIG-L"/>
    <property type="match status" value="1"/>
</dbReference>
<gene>
    <name evidence="1" type="ORF">A2119_02165</name>
</gene>
<comment type="caution">
    <text evidence="1">The sequence shown here is derived from an EMBL/GenBank/DDBJ whole genome shotgun (WGS) entry which is preliminary data.</text>
</comment>
<dbReference type="AlphaFoldDB" id="A0A1G1YVK8"/>
<protein>
    <recommendedName>
        <fullName evidence="3">GlcNAc-PI de-N-acetylase</fullName>
    </recommendedName>
</protein>
<dbReference type="PANTHER" id="PTHR12993">
    <property type="entry name" value="N-ACETYLGLUCOSAMINYL-PHOSPHATIDYLINOSITOL DE-N-ACETYLASE-RELATED"/>
    <property type="match status" value="1"/>
</dbReference>
<organism evidence="1 2">
    <name type="scientific">Candidatus Colwellbacteria bacterium GWA2_46_10</name>
    <dbReference type="NCBI Taxonomy" id="1797684"/>
    <lineage>
        <taxon>Bacteria</taxon>
        <taxon>Candidatus Colwelliibacteriota</taxon>
    </lineage>
</organism>
<dbReference type="EMBL" id="MHIS01000015">
    <property type="protein sequence ID" value="OGY56421.1"/>
    <property type="molecule type" value="Genomic_DNA"/>
</dbReference>
<evidence type="ECO:0008006" key="3">
    <source>
        <dbReference type="Google" id="ProtNLM"/>
    </source>
</evidence>
<dbReference type="InterPro" id="IPR003737">
    <property type="entry name" value="GlcNAc_PI_deacetylase-related"/>
</dbReference>
<dbReference type="Proteomes" id="UP000178179">
    <property type="component" value="Unassembled WGS sequence"/>
</dbReference>
<name>A0A1G1YVK8_9BACT</name>
<evidence type="ECO:0000313" key="1">
    <source>
        <dbReference type="EMBL" id="OGY56421.1"/>
    </source>
</evidence>
<sequence>MFKTHNIKRAVKAWMGYGHLPPRVSDKLPGKDILVLAPHPDDEALGCGGSLLGLSSNQNACIVFLTDGGMGDPKGKYENIVLLRKKEAKSAWEKHDHCKLEFLGFPDGKLGENVEKAIEDISKLGKFDLILTTSPVDRHPDHRASAKIAVRLSKEWSASIWAYEVWTALPVSRVVDITERINQKISLIRHYKSQLDYQNLEHNLIGLNAYRSIDGGSNSGYMEGFLELSPEDIETFS</sequence>
<evidence type="ECO:0000313" key="2">
    <source>
        <dbReference type="Proteomes" id="UP000178179"/>
    </source>
</evidence>